<keyword evidence="11" id="KW-0333">Golgi apparatus</keyword>
<dbReference type="Pfam" id="PF04109">
    <property type="entry name" value="ATG9"/>
    <property type="match status" value="1"/>
</dbReference>
<keyword evidence="9 19" id="KW-1133">Transmembrane helix</keyword>
<evidence type="ECO:0000256" key="2">
    <source>
        <dbReference type="ARBA" id="ARBA00004477"/>
    </source>
</evidence>
<dbReference type="GO" id="GO:0030659">
    <property type="term" value="C:cytoplasmic vesicle membrane"/>
    <property type="evidence" value="ECO:0007669"/>
    <property type="project" value="UniProtKB-SubCell"/>
</dbReference>
<evidence type="ECO:0000256" key="18">
    <source>
        <dbReference type="ARBA" id="ARBA00024631"/>
    </source>
</evidence>
<protein>
    <recommendedName>
        <fullName evidence="6 19">Autophagy-related protein 9</fullName>
    </recommendedName>
</protein>
<keyword evidence="14" id="KW-0968">Cytoplasmic vesicle</keyword>
<feature type="region of interest" description="Disordered" evidence="20">
    <location>
        <begin position="852"/>
        <end position="890"/>
    </location>
</feature>
<evidence type="ECO:0000256" key="17">
    <source>
        <dbReference type="ARBA" id="ARBA00024621"/>
    </source>
</evidence>
<dbReference type="OrthoDB" id="2020634at2759"/>
<proteinExistence type="inferred from homology"/>
<evidence type="ECO:0000256" key="3">
    <source>
        <dbReference type="ARBA" id="ARBA00004511"/>
    </source>
</evidence>
<dbReference type="GO" id="GO:0034045">
    <property type="term" value="C:phagophore assembly site membrane"/>
    <property type="evidence" value="ECO:0007669"/>
    <property type="project" value="UniProtKB-SubCell"/>
</dbReference>
<gene>
    <name evidence="21" type="ORF">M408DRAFT_327891</name>
</gene>
<evidence type="ECO:0000256" key="10">
    <source>
        <dbReference type="ARBA" id="ARBA00023006"/>
    </source>
</evidence>
<evidence type="ECO:0000256" key="14">
    <source>
        <dbReference type="ARBA" id="ARBA00023329"/>
    </source>
</evidence>
<evidence type="ECO:0000256" key="11">
    <source>
        <dbReference type="ARBA" id="ARBA00023034"/>
    </source>
</evidence>
<dbReference type="GO" id="GO:0006869">
    <property type="term" value="P:lipid transport"/>
    <property type="evidence" value="ECO:0007669"/>
    <property type="project" value="UniProtKB-KW"/>
</dbReference>
<dbReference type="GO" id="GO:0034497">
    <property type="term" value="P:protein localization to phagophore assembly site"/>
    <property type="evidence" value="ECO:0007669"/>
    <property type="project" value="TreeGrafter"/>
</dbReference>
<evidence type="ECO:0000256" key="1">
    <source>
        <dbReference type="ARBA" id="ARBA00004439"/>
    </source>
</evidence>
<keyword evidence="10 19" id="KW-0072">Autophagy</keyword>
<feature type="region of interest" description="Disordered" evidence="20">
    <location>
        <begin position="797"/>
        <end position="816"/>
    </location>
</feature>
<feature type="region of interest" description="Disordered" evidence="20">
    <location>
        <begin position="18"/>
        <end position="194"/>
    </location>
</feature>
<evidence type="ECO:0000256" key="12">
    <source>
        <dbReference type="ARBA" id="ARBA00023055"/>
    </source>
</evidence>
<reference evidence="22" key="2">
    <citation type="submission" date="2015-01" db="EMBL/GenBank/DDBJ databases">
        <title>Evolutionary Origins and Diversification of the Mycorrhizal Mutualists.</title>
        <authorList>
            <consortium name="DOE Joint Genome Institute"/>
            <consortium name="Mycorrhizal Genomics Consortium"/>
            <person name="Kohler A."/>
            <person name="Kuo A."/>
            <person name="Nagy L.G."/>
            <person name="Floudas D."/>
            <person name="Copeland A."/>
            <person name="Barry K.W."/>
            <person name="Cichocki N."/>
            <person name="Veneault-Fourrey C."/>
            <person name="LaButti K."/>
            <person name="Lindquist E.A."/>
            <person name="Lipzen A."/>
            <person name="Lundell T."/>
            <person name="Morin E."/>
            <person name="Murat C."/>
            <person name="Riley R."/>
            <person name="Ohm R."/>
            <person name="Sun H."/>
            <person name="Tunlid A."/>
            <person name="Henrissat B."/>
            <person name="Grigoriev I.V."/>
            <person name="Hibbett D.S."/>
            <person name="Martin F."/>
        </authorList>
    </citation>
    <scope>NUCLEOTIDE SEQUENCE [LARGE SCALE GENOMIC DNA]</scope>
    <source>
        <strain evidence="22">MAFF 305830</strain>
    </source>
</reference>
<keyword evidence="8 19" id="KW-0812">Transmembrane</keyword>
<dbReference type="PANTHER" id="PTHR13038:SF10">
    <property type="entry name" value="AUTOPHAGY-RELATED PROTEIN 9"/>
    <property type="match status" value="1"/>
</dbReference>
<comment type="subcellular location">
    <subcellularLocation>
        <location evidence="1">Cytoplasmic vesicle membrane</location>
        <topology evidence="1">Multi-pass membrane protein</topology>
    </subcellularLocation>
    <subcellularLocation>
        <location evidence="2">Endoplasmic reticulum membrane</location>
        <topology evidence="2">Multi-pass membrane protein</topology>
    </subcellularLocation>
    <subcellularLocation>
        <location evidence="4">Golgi apparatus membrane</location>
        <topology evidence="4">Multi-pass membrane protein</topology>
    </subcellularLocation>
    <subcellularLocation>
        <location evidence="3 19">Preautophagosomal structure membrane</location>
        <topology evidence="3 19">Multi-pass membrane protein</topology>
    </subcellularLocation>
</comment>
<comment type="similarity">
    <text evidence="5 19">Belongs to the ATG9 family.</text>
</comment>
<dbReference type="GO" id="GO:0000139">
    <property type="term" value="C:Golgi membrane"/>
    <property type="evidence" value="ECO:0007669"/>
    <property type="project" value="UniProtKB-SubCell"/>
</dbReference>
<comment type="function">
    <text evidence="19">Phospholipid scramblase involved in autophagy. Cycles between the preautophagosomal structure/phagophore assembly site (PAS) and the cytoplasmic vesicle pool and supplies membrane for the growing autophagosome. Lipid scramblase activity plays a key role in preautophagosomal structure/phagophore assembly by distributing the phospholipids that arrive through ATG2 from the cytoplasmic to the luminal leaflet of the bilayer, thereby driving autophagosomal membrane expansion.</text>
</comment>
<sequence>MSRSGGFLDTLNPIAKSRHNQLQNLHSYEQTSSLLEEDEDADSFNGDGQNIPMKSSDLLLSPRSRNIATLEADEHATVTNPASEASDEEVPQSFMIEASPSSRRKIFSSQTRRAASQKATRKGKRPSGAGPLLPTAYPIHKSTHIPHPDDIEEEEEEDDDGASRSLNASRGSNSRRRKGKQRAGYSESGTQDTSKRGLDEYQQALWRWVNVYNLDEYLQEIYYYYANGGFTAIALSRVLNLLTVGFVILFTTFLWGCIDYGKLSHIGRGKHGGRLEDVVIPRCLARLPPVPALFLFLFSLFYAYQLLTFFLSLSRLYQMRAFYTHLLKIPDVDISTLPWSTVVTRIGAIRDENPITAIGNNATASNENQGTGTAKLDAHDIANRIMRQENYLIALFNKDLLNLELPFPPIVQTTLAMAGIYQKGSKDDKSSNRGTTLTRALEWNLRFCLMDYLFDSSGRVKDAFLKEKSRDVLIKGLQTRFIFMGCLNVLFIPFIIPYLLIYSFFRYFEEAQKNPATISGRRYTPYAEWKFREFNELPHLFTRRLDTSYPTANMYLNQYPNTAVSHIARFVSFIAGSFAGVLILGSLLDPDLVLNFEITHGRTVLFWIGVFGGILAVTRGMITDGHLVFDPEILMKEVIRHTHYMPEGWKGELHSQKVHQEFSQLFTMKVAVFVQEILSVILTPIILTLSLPLCAPAIIDFFREFTIHVDTLGYVCSFAVFDFKRHGNIKFGAPSFGEGGIDDNRRDGWQEDERLQSKDGKMEKSFLAFKAAHPEWAPTDPTGSLYLERLREMHQDMSRPPQQGTGGISRRGTAPAFGIGSTLQARSTLAERSELYEKALAQSMANARARRAMAGSLQMTAGPSTTTRRSDSHPTQPDLAQSQGAGHHESAAFGADDRAEDGGIGSELGDSYVDDVRTRGGKIVLDSHTAPGRIQENDEDELEAEELANGGVLGLLAQIYDRKRPVM</sequence>
<evidence type="ECO:0000256" key="5">
    <source>
        <dbReference type="ARBA" id="ARBA00006185"/>
    </source>
</evidence>
<feature type="transmembrane region" description="Helical" evidence="19">
    <location>
        <begin position="563"/>
        <end position="584"/>
    </location>
</feature>
<reference evidence="21 22" key="1">
    <citation type="submission" date="2014-04" db="EMBL/GenBank/DDBJ databases">
        <authorList>
            <consortium name="DOE Joint Genome Institute"/>
            <person name="Kuo A."/>
            <person name="Zuccaro A."/>
            <person name="Kohler A."/>
            <person name="Nagy L.G."/>
            <person name="Floudas D."/>
            <person name="Copeland A."/>
            <person name="Barry K.W."/>
            <person name="Cichocki N."/>
            <person name="Veneault-Fourrey C."/>
            <person name="LaButti K."/>
            <person name="Lindquist E.A."/>
            <person name="Lipzen A."/>
            <person name="Lundell T."/>
            <person name="Morin E."/>
            <person name="Murat C."/>
            <person name="Sun H."/>
            <person name="Tunlid A."/>
            <person name="Henrissat B."/>
            <person name="Grigoriev I.V."/>
            <person name="Hibbett D.S."/>
            <person name="Martin F."/>
            <person name="Nordberg H.P."/>
            <person name="Cantor M.N."/>
            <person name="Hua S.X."/>
        </authorList>
    </citation>
    <scope>NUCLEOTIDE SEQUENCE [LARGE SCALE GENOMIC DNA]</scope>
    <source>
        <strain evidence="21 22">MAFF 305830</strain>
    </source>
</reference>
<name>A0A0C3BHM1_SERVB</name>
<keyword evidence="12 19" id="KW-0445">Lipid transport</keyword>
<feature type="compositionally biased region" description="Low complexity" evidence="20">
    <location>
        <begin position="163"/>
        <end position="172"/>
    </location>
</feature>
<dbReference type="GO" id="GO:0034727">
    <property type="term" value="P:piecemeal microautophagy of the nucleus"/>
    <property type="evidence" value="ECO:0007669"/>
    <property type="project" value="TreeGrafter"/>
</dbReference>
<dbReference type="AlphaFoldDB" id="A0A0C3BHM1"/>
<dbReference type="GO" id="GO:0061709">
    <property type="term" value="P:reticulophagy"/>
    <property type="evidence" value="ECO:0007669"/>
    <property type="project" value="TreeGrafter"/>
</dbReference>
<dbReference type="GO" id="GO:0005776">
    <property type="term" value="C:autophagosome"/>
    <property type="evidence" value="ECO:0007669"/>
    <property type="project" value="TreeGrafter"/>
</dbReference>
<feature type="compositionally biased region" description="Polar residues" evidence="20">
    <location>
        <begin position="20"/>
        <end position="34"/>
    </location>
</feature>
<feature type="transmembrane region" description="Helical" evidence="19">
    <location>
        <begin position="481"/>
        <end position="505"/>
    </location>
</feature>
<dbReference type="Proteomes" id="UP000054097">
    <property type="component" value="Unassembled WGS sequence"/>
</dbReference>
<dbReference type="GO" id="GO:0005789">
    <property type="term" value="C:endoplasmic reticulum membrane"/>
    <property type="evidence" value="ECO:0007669"/>
    <property type="project" value="UniProtKB-SubCell"/>
</dbReference>
<evidence type="ECO:0000256" key="19">
    <source>
        <dbReference type="RuleBase" id="RU364027"/>
    </source>
</evidence>
<dbReference type="HOGENOM" id="CLU_006200_1_1_1"/>
<dbReference type="InterPro" id="IPR007241">
    <property type="entry name" value="Autophagy-rel_prot_9"/>
</dbReference>
<dbReference type="PANTHER" id="PTHR13038">
    <property type="entry name" value="APG9 AUTOPHAGY 9"/>
    <property type="match status" value="1"/>
</dbReference>
<organism evidence="21 22">
    <name type="scientific">Serendipita vermifera MAFF 305830</name>
    <dbReference type="NCBI Taxonomy" id="933852"/>
    <lineage>
        <taxon>Eukaryota</taxon>
        <taxon>Fungi</taxon>
        <taxon>Dikarya</taxon>
        <taxon>Basidiomycota</taxon>
        <taxon>Agaricomycotina</taxon>
        <taxon>Agaricomycetes</taxon>
        <taxon>Sebacinales</taxon>
        <taxon>Serendipitaceae</taxon>
        <taxon>Serendipita</taxon>
    </lineage>
</organism>
<evidence type="ECO:0000256" key="7">
    <source>
        <dbReference type="ARBA" id="ARBA00022448"/>
    </source>
</evidence>
<feature type="transmembrane region" description="Helical" evidence="19">
    <location>
        <begin position="292"/>
        <end position="313"/>
    </location>
</feature>
<keyword evidence="7 19" id="KW-0813">Transport</keyword>
<evidence type="ECO:0000256" key="4">
    <source>
        <dbReference type="ARBA" id="ARBA00004653"/>
    </source>
</evidence>
<evidence type="ECO:0000256" key="9">
    <source>
        <dbReference type="ARBA" id="ARBA00022989"/>
    </source>
</evidence>
<evidence type="ECO:0000313" key="22">
    <source>
        <dbReference type="Proteomes" id="UP000054097"/>
    </source>
</evidence>
<keyword evidence="22" id="KW-1185">Reference proteome</keyword>
<feature type="compositionally biased region" description="Polar residues" evidence="20">
    <location>
        <begin position="857"/>
        <end position="884"/>
    </location>
</feature>
<dbReference type="GO" id="GO:0000422">
    <property type="term" value="P:autophagy of mitochondrion"/>
    <property type="evidence" value="ECO:0007669"/>
    <property type="project" value="TreeGrafter"/>
</dbReference>
<evidence type="ECO:0000256" key="8">
    <source>
        <dbReference type="ARBA" id="ARBA00022692"/>
    </source>
</evidence>
<evidence type="ECO:0000256" key="6">
    <source>
        <dbReference type="ARBA" id="ARBA00018074"/>
    </source>
</evidence>
<feature type="transmembrane region" description="Helical" evidence="19">
    <location>
        <begin position="677"/>
        <end position="699"/>
    </location>
</feature>
<feature type="compositionally biased region" description="Acidic residues" evidence="20">
    <location>
        <begin position="150"/>
        <end position="160"/>
    </location>
</feature>
<dbReference type="STRING" id="933852.A0A0C3BHM1"/>
<comment type="catalytic activity">
    <reaction evidence="17">
        <text>a 1,2-diacyl-sn-glycero-3-phospho-(1D-myo-inositol-3-phosphate)(in) = a 1,2-diacyl-sn-glycero-3-phospho-(1D-myo-inositol-3-phosphate)(out)</text>
        <dbReference type="Rhea" id="RHEA:67920"/>
        <dbReference type="ChEBI" id="CHEBI:58088"/>
    </reaction>
</comment>
<feature type="transmembrane region" description="Helical" evidence="19">
    <location>
        <begin position="238"/>
        <end position="256"/>
    </location>
</feature>
<evidence type="ECO:0000256" key="20">
    <source>
        <dbReference type="SAM" id="MobiDB-lite"/>
    </source>
</evidence>
<keyword evidence="13 19" id="KW-0472">Membrane</keyword>
<comment type="catalytic activity">
    <reaction evidence="15">
        <text>a 1,2-diacyl-sn-glycero-3-phospho-L-serine(in) = a 1,2-diacyl-sn-glycero-3-phospho-L-serine(out)</text>
        <dbReference type="Rhea" id="RHEA:38663"/>
        <dbReference type="ChEBI" id="CHEBI:57262"/>
    </reaction>
</comment>
<evidence type="ECO:0000256" key="15">
    <source>
        <dbReference type="ARBA" id="ARBA00024479"/>
    </source>
</evidence>
<feature type="compositionally biased region" description="Polar residues" evidence="20">
    <location>
        <begin position="107"/>
        <end position="118"/>
    </location>
</feature>
<evidence type="ECO:0000256" key="13">
    <source>
        <dbReference type="ARBA" id="ARBA00023136"/>
    </source>
</evidence>
<dbReference type="EMBL" id="KN824283">
    <property type="protein sequence ID" value="KIM30981.1"/>
    <property type="molecule type" value="Genomic_DNA"/>
</dbReference>
<comment type="catalytic activity">
    <reaction evidence="18">
        <text>a 1,2-diacyl-sn-glycero-3-phosphocholine(in) = a 1,2-diacyl-sn-glycero-3-phosphocholine(out)</text>
        <dbReference type="Rhea" id="RHEA:38571"/>
        <dbReference type="ChEBI" id="CHEBI:57643"/>
    </reaction>
</comment>
<evidence type="ECO:0000313" key="21">
    <source>
        <dbReference type="EMBL" id="KIM30981.1"/>
    </source>
</evidence>
<comment type="catalytic activity">
    <reaction evidence="16">
        <text>a 1,2-diacyl-sn-glycero-3-phosphoethanolamine(in) = a 1,2-diacyl-sn-glycero-3-phosphoethanolamine(out)</text>
        <dbReference type="Rhea" id="RHEA:38895"/>
        <dbReference type="ChEBI" id="CHEBI:64612"/>
    </reaction>
</comment>
<feature type="transmembrane region" description="Helical" evidence="19">
    <location>
        <begin position="604"/>
        <end position="622"/>
    </location>
</feature>
<accession>A0A0C3BHM1</accession>
<evidence type="ECO:0000256" key="16">
    <source>
        <dbReference type="ARBA" id="ARBA00024615"/>
    </source>
</evidence>